<dbReference type="Proteomes" id="UP000236742">
    <property type="component" value="Unassembled WGS sequence"/>
</dbReference>
<dbReference type="Pfam" id="PF01476">
    <property type="entry name" value="LysM"/>
    <property type="match status" value="1"/>
</dbReference>
<dbReference type="PANTHER" id="PTHR34700">
    <property type="entry name" value="POTASSIUM BINDING PROTEIN KBP"/>
    <property type="match status" value="1"/>
</dbReference>
<feature type="compositionally biased region" description="Low complexity" evidence="1">
    <location>
        <begin position="44"/>
        <end position="60"/>
    </location>
</feature>
<evidence type="ECO:0000313" key="5">
    <source>
        <dbReference type="Proteomes" id="UP000236742"/>
    </source>
</evidence>
<feature type="compositionally biased region" description="Polar residues" evidence="1">
    <location>
        <begin position="333"/>
        <end position="345"/>
    </location>
</feature>
<feature type="region of interest" description="Disordered" evidence="1">
    <location>
        <begin position="37"/>
        <end position="138"/>
    </location>
</feature>
<dbReference type="AlphaFoldDB" id="A0A1H5WWI3"/>
<evidence type="ECO:0000256" key="2">
    <source>
        <dbReference type="SAM" id="Phobius"/>
    </source>
</evidence>
<keyword evidence="2" id="KW-1133">Transmembrane helix</keyword>
<proteinExistence type="predicted"/>
<feature type="region of interest" description="Disordered" evidence="1">
    <location>
        <begin position="509"/>
        <end position="530"/>
    </location>
</feature>
<dbReference type="InterPro" id="IPR018392">
    <property type="entry name" value="LysM"/>
</dbReference>
<dbReference type="CDD" id="cd00118">
    <property type="entry name" value="LysM"/>
    <property type="match status" value="1"/>
</dbReference>
<feature type="compositionally biased region" description="Low complexity" evidence="1">
    <location>
        <begin position="89"/>
        <end position="119"/>
    </location>
</feature>
<protein>
    <submittedName>
        <fullName evidence="4">Nucleoid-associated protein YgaU, contains BON and LysM domains</fullName>
    </submittedName>
</protein>
<dbReference type="PROSITE" id="PS51782">
    <property type="entry name" value="LYSM"/>
    <property type="match status" value="1"/>
</dbReference>
<dbReference type="InterPro" id="IPR036779">
    <property type="entry name" value="LysM_dom_sf"/>
</dbReference>
<dbReference type="InterPro" id="IPR052196">
    <property type="entry name" value="Bact_Kbp"/>
</dbReference>
<dbReference type="PANTHER" id="PTHR34700:SF4">
    <property type="entry name" value="PHAGE-LIKE ELEMENT PBSX PROTEIN XKDP"/>
    <property type="match status" value="1"/>
</dbReference>
<feature type="region of interest" description="Disordered" evidence="1">
    <location>
        <begin position="329"/>
        <end position="398"/>
    </location>
</feature>
<evidence type="ECO:0000259" key="3">
    <source>
        <dbReference type="PROSITE" id="PS51782"/>
    </source>
</evidence>
<feature type="compositionally biased region" description="Polar residues" evidence="1">
    <location>
        <begin position="239"/>
        <end position="257"/>
    </location>
</feature>
<keyword evidence="5" id="KW-1185">Reference proteome</keyword>
<organism evidence="4 5">
    <name type="scientific">Jhaorihella thermophila</name>
    <dbReference type="NCBI Taxonomy" id="488547"/>
    <lineage>
        <taxon>Bacteria</taxon>
        <taxon>Pseudomonadati</taxon>
        <taxon>Pseudomonadota</taxon>
        <taxon>Alphaproteobacteria</taxon>
        <taxon>Rhodobacterales</taxon>
        <taxon>Paracoccaceae</taxon>
        <taxon>Jhaorihella</taxon>
    </lineage>
</organism>
<feature type="compositionally biased region" description="Basic and acidic residues" evidence="1">
    <location>
        <begin position="120"/>
        <end position="138"/>
    </location>
</feature>
<keyword evidence="2" id="KW-0812">Transmembrane</keyword>
<dbReference type="Gene3D" id="3.10.350.10">
    <property type="entry name" value="LysM domain"/>
    <property type="match status" value="1"/>
</dbReference>
<gene>
    <name evidence="4" type="ORF">SAMN05421751_10928</name>
</gene>
<dbReference type="SMART" id="SM00257">
    <property type="entry name" value="LysM"/>
    <property type="match status" value="1"/>
</dbReference>
<keyword evidence="2" id="KW-0472">Membrane</keyword>
<feature type="compositionally biased region" description="Low complexity" evidence="1">
    <location>
        <begin position="514"/>
        <end position="530"/>
    </location>
</feature>
<evidence type="ECO:0000313" key="4">
    <source>
        <dbReference type="EMBL" id="SEG03337.1"/>
    </source>
</evidence>
<accession>A0A1H5WWI3</accession>
<feature type="transmembrane region" description="Helical" evidence="2">
    <location>
        <begin position="12"/>
        <end position="32"/>
    </location>
</feature>
<feature type="compositionally biased region" description="Low complexity" evidence="1">
    <location>
        <begin position="350"/>
        <end position="391"/>
    </location>
</feature>
<feature type="domain" description="LysM" evidence="3">
    <location>
        <begin position="533"/>
        <end position="582"/>
    </location>
</feature>
<name>A0A1H5WWI3_9RHOB</name>
<dbReference type="EMBL" id="FNVD01000009">
    <property type="protein sequence ID" value="SEG03337.1"/>
    <property type="molecule type" value="Genomic_DNA"/>
</dbReference>
<feature type="region of interest" description="Disordered" evidence="1">
    <location>
        <begin position="233"/>
        <end position="279"/>
    </location>
</feature>
<sequence length="584" mass="59159">MAAAGGSGGLQKTGWIVAGAVVVVLGGVAFWFRPEAPRPPAPVTTPEATQAPTAGQAPATQDVPADAPSDTVPEPLASAVEPEGTGSKAAGEAAEPAAAPESEADAAAQPEAVATAPEARGAEADRPVEAADARAADARDAGAPVLDLVRVDTDGSAVIAGKAPAGSRVTLLLDDEQLDSFEVDRTGSFARFLDIPVGDTPRVLTAIAEHDGAQVLSPDQIILAPVAGAEPEVELAQAEPQQGKTAPSDAAETSSAPASAGGVEARESAQGQPRVDAEGVADETIAQSADVGEGPPEAEHEMAPEAVAVAPAATEPAAPAQTALKPEFPQAVSDGTGSAANQSPVVAQKATGADETGTAAATVPRSVAPSASPSESPALAQPAESVASAEPAGEEAPKPAAVAVLRAGKDGVELVQPATAPSPEEMDRVALDVIGYSDAGEVMLTGRARGGSSVRVYIDNKAVRDLAADEQGRWKGTLEGIDPGVYTLRLDEIGEGGEVLSRIETPFKREAPEALQPPADAGADAPARTAPVRRVTVQKGDTLWAISRERYGLGVLYVRVFEANRDQIRDPDLIYPGQVFTLPE</sequence>
<reference evidence="5" key="1">
    <citation type="submission" date="2016-10" db="EMBL/GenBank/DDBJ databases">
        <authorList>
            <person name="Varghese N."/>
            <person name="Submissions S."/>
        </authorList>
    </citation>
    <scope>NUCLEOTIDE SEQUENCE [LARGE SCALE GENOMIC DNA]</scope>
    <source>
        <strain evidence="5">DSM 23413</strain>
    </source>
</reference>
<evidence type="ECO:0000256" key="1">
    <source>
        <dbReference type="SAM" id="MobiDB-lite"/>
    </source>
</evidence>